<keyword evidence="4" id="KW-1185">Reference proteome</keyword>
<accession>A0A6I4UG10</accession>
<sequence>MRLRDKPVLVDTNVILEAHLTGCWDALAGGYNLETVEKCIEETQTGNQLRERKVEIDERALRASLTVNEVDEDEVLVLRLYGGSSVHDGELHLWTHALAREDAWIFCGPDGGSMRLGHRQGHGARIVHLEGLLHEIGLKLPRSAGQHFGRRWHEKFMTDLALGLI</sequence>
<comment type="caution">
    <text evidence="2">The sequence shown here is derived from an EMBL/GenBank/DDBJ whole genome shotgun (WGS) entry which is preliminary data.</text>
</comment>
<evidence type="ECO:0000313" key="4">
    <source>
        <dbReference type="Proteomes" id="UP001238601"/>
    </source>
</evidence>
<name>A0A6I4UG10_9SPHN</name>
<dbReference type="EMBL" id="WTYG01000004">
    <property type="protein sequence ID" value="MXP36587.1"/>
    <property type="molecule type" value="Genomic_DNA"/>
</dbReference>
<evidence type="ECO:0000313" key="1">
    <source>
        <dbReference type="EMBL" id="MDQ0567073.1"/>
    </source>
</evidence>
<evidence type="ECO:0000313" key="2">
    <source>
        <dbReference type="EMBL" id="MXP36587.1"/>
    </source>
</evidence>
<protein>
    <recommendedName>
        <fullName evidence="5">PIN domain-containing protein</fullName>
    </recommendedName>
</protein>
<evidence type="ECO:0000313" key="3">
    <source>
        <dbReference type="Proteomes" id="UP000439914"/>
    </source>
</evidence>
<proteinExistence type="predicted"/>
<reference evidence="2 3" key="1">
    <citation type="submission" date="2019-12" db="EMBL/GenBank/DDBJ databases">
        <title>Genomic-based taxomic classification of the family Erythrobacteraceae.</title>
        <authorList>
            <person name="Xu L."/>
        </authorList>
    </citation>
    <scope>NUCLEOTIDE SEQUENCE [LARGE SCALE GENOMIC DNA]</scope>
    <source>
        <strain evidence="2 3">CGMCC 1.8703</strain>
    </source>
</reference>
<dbReference type="GeneID" id="93687441"/>
<dbReference type="Proteomes" id="UP001238601">
    <property type="component" value="Unassembled WGS sequence"/>
</dbReference>
<organism evidence="2 3">
    <name type="scientific">Qipengyuania citrea</name>
    <dbReference type="NCBI Taxonomy" id="225971"/>
    <lineage>
        <taxon>Bacteria</taxon>
        <taxon>Pseudomonadati</taxon>
        <taxon>Pseudomonadota</taxon>
        <taxon>Alphaproteobacteria</taxon>
        <taxon>Sphingomonadales</taxon>
        <taxon>Erythrobacteraceae</taxon>
        <taxon>Qipengyuania</taxon>
    </lineage>
</organism>
<dbReference type="AlphaFoldDB" id="A0A6I4UG10"/>
<gene>
    <name evidence="2" type="ORF">GRI55_12550</name>
    <name evidence="1" type="ORF">QOZ97_002620</name>
</gene>
<dbReference type="Proteomes" id="UP000439914">
    <property type="component" value="Unassembled WGS sequence"/>
</dbReference>
<dbReference type="EMBL" id="JAUSWK010000003">
    <property type="protein sequence ID" value="MDQ0567073.1"/>
    <property type="molecule type" value="Genomic_DNA"/>
</dbReference>
<dbReference type="RefSeq" id="WP_160767400.1">
    <property type="nucleotide sequence ID" value="NZ_JAINWE010000008.1"/>
</dbReference>
<reference evidence="1 4" key="2">
    <citation type="submission" date="2023-07" db="EMBL/GenBank/DDBJ databases">
        <title>Genomic Encyclopedia of Type Strains, Phase IV (KMG-IV): sequencing the most valuable type-strain genomes for metagenomic binning, comparative biology and taxonomic classification.</title>
        <authorList>
            <person name="Goeker M."/>
        </authorList>
    </citation>
    <scope>NUCLEOTIDE SEQUENCE [LARGE SCALE GENOMIC DNA]</scope>
    <source>
        <strain evidence="1 4">DSM 14432</strain>
    </source>
</reference>
<evidence type="ECO:0008006" key="5">
    <source>
        <dbReference type="Google" id="ProtNLM"/>
    </source>
</evidence>